<dbReference type="OrthoDB" id="1929591at2759"/>
<evidence type="ECO:0000313" key="2">
    <source>
        <dbReference type="Proteomes" id="UP000017836"/>
    </source>
</evidence>
<reference evidence="2" key="1">
    <citation type="journal article" date="2013" name="Science">
        <title>The Amborella genome and the evolution of flowering plants.</title>
        <authorList>
            <consortium name="Amborella Genome Project"/>
        </authorList>
    </citation>
    <scope>NUCLEOTIDE SEQUENCE [LARGE SCALE GENOMIC DNA]</scope>
</reference>
<evidence type="ECO:0000313" key="1">
    <source>
        <dbReference type="EMBL" id="ERM98560.1"/>
    </source>
</evidence>
<protein>
    <submittedName>
        <fullName evidence="1">Uncharacterized protein</fullName>
    </submittedName>
</protein>
<dbReference type="PANTHER" id="PTHR33156">
    <property type="entry name" value="OS02G0230000 PROTEIN"/>
    <property type="match status" value="1"/>
</dbReference>
<dbReference type="OMA" id="THGTICC"/>
<dbReference type="HOGENOM" id="CLU_146975_2_1_1"/>
<accession>W1NTN2</accession>
<dbReference type="Proteomes" id="UP000017836">
    <property type="component" value="Unassembled WGS sequence"/>
</dbReference>
<gene>
    <name evidence="1" type="ORF">AMTR_s00109p00025370</name>
</gene>
<organism evidence="1 2">
    <name type="scientific">Amborella trichopoda</name>
    <dbReference type="NCBI Taxonomy" id="13333"/>
    <lineage>
        <taxon>Eukaryota</taxon>
        <taxon>Viridiplantae</taxon>
        <taxon>Streptophyta</taxon>
        <taxon>Embryophyta</taxon>
        <taxon>Tracheophyta</taxon>
        <taxon>Spermatophyta</taxon>
        <taxon>Magnoliopsida</taxon>
        <taxon>Amborellales</taxon>
        <taxon>Amborellaceae</taxon>
        <taxon>Amborella</taxon>
    </lineage>
</organism>
<dbReference type="EMBL" id="KI395307">
    <property type="protein sequence ID" value="ERM98560.1"/>
    <property type="molecule type" value="Genomic_DNA"/>
</dbReference>
<name>W1NTN2_AMBTC</name>
<dbReference type="eggNOG" id="ENOG502S5NP">
    <property type="taxonomic scope" value="Eukaryota"/>
</dbReference>
<sequence length="102" mass="11241">MATRFGYAASRSLMAAARSSIRSAAPRAPRLRSPPITTLPNFHRRRLPLTSRWMGELGCLQSMVPLHDVIASARLTSHLSVNTRGCCELSQGILLPRTCPDR</sequence>
<dbReference type="AlphaFoldDB" id="W1NTN2"/>
<dbReference type="PANTHER" id="PTHR33156:SF26">
    <property type="entry name" value="OS12G0592200 PROTEIN"/>
    <property type="match status" value="1"/>
</dbReference>
<dbReference type="InterPro" id="IPR043459">
    <property type="entry name" value="NFD6/NOXY2-like"/>
</dbReference>
<keyword evidence="2" id="KW-1185">Reference proteome</keyword>
<proteinExistence type="predicted"/>
<dbReference type="Gramene" id="ERM98560">
    <property type="protein sequence ID" value="ERM98560"/>
    <property type="gene ID" value="AMTR_s00109p00025370"/>
</dbReference>